<dbReference type="OrthoDB" id="600613at2"/>
<evidence type="ECO:0000313" key="3">
    <source>
        <dbReference type="Proteomes" id="UP000248132"/>
    </source>
</evidence>
<dbReference type="SUPFAM" id="SSF48452">
    <property type="entry name" value="TPR-like"/>
    <property type="match status" value="2"/>
</dbReference>
<dbReference type="InterPro" id="IPR011990">
    <property type="entry name" value="TPR-like_helical_dom_sf"/>
</dbReference>
<dbReference type="SMART" id="SM00028">
    <property type="entry name" value="TPR"/>
    <property type="match status" value="2"/>
</dbReference>
<feature type="repeat" description="TPR" evidence="1">
    <location>
        <begin position="84"/>
        <end position="117"/>
    </location>
</feature>
<comment type="caution">
    <text evidence="2">The sequence shown here is derived from an EMBL/GenBank/DDBJ whole genome shotgun (WGS) entry which is preliminary data.</text>
</comment>
<dbReference type="InterPro" id="IPR019734">
    <property type="entry name" value="TPR_rpt"/>
</dbReference>
<dbReference type="AlphaFoldDB" id="A0A318XMT3"/>
<proteinExistence type="predicted"/>
<dbReference type="EMBL" id="QKMR01000007">
    <property type="protein sequence ID" value="PYG88129.1"/>
    <property type="molecule type" value="Genomic_DNA"/>
</dbReference>
<dbReference type="Proteomes" id="UP000248132">
    <property type="component" value="Unassembled WGS sequence"/>
</dbReference>
<dbReference type="RefSeq" id="WP_110461517.1">
    <property type="nucleotide sequence ID" value="NZ_QKMR01000007.1"/>
</dbReference>
<dbReference type="Gene3D" id="1.25.40.10">
    <property type="entry name" value="Tetratricopeptide repeat domain"/>
    <property type="match status" value="2"/>
</dbReference>
<protein>
    <submittedName>
        <fullName evidence="2">Tetratricopeptide repeat protein</fullName>
    </submittedName>
</protein>
<evidence type="ECO:0000256" key="1">
    <source>
        <dbReference type="PROSITE-ProRule" id="PRU00339"/>
    </source>
</evidence>
<gene>
    <name evidence="2" type="ORF">LY28_01460</name>
</gene>
<reference evidence="2 3" key="1">
    <citation type="submission" date="2018-06" db="EMBL/GenBank/DDBJ databases">
        <title>Genomic Encyclopedia of Type Strains, Phase I: the one thousand microbial genomes (KMG-I) project.</title>
        <authorList>
            <person name="Kyrpides N."/>
        </authorList>
    </citation>
    <scope>NUCLEOTIDE SEQUENCE [LARGE SCALE GENOMIC DNA]</scope>
    <source>
        <strain evidence="2 3">DSM 19573</strain>
    </source>
</reference>
<dbReference type="PROSITE" id="PS50005">
    <property type="entry name" value="TPR"/>
    <property type="match status" value="2"/>
</dbReference>
<keyword evidence="1" id="KW-0802">TPR repeat</keyword>
<evidence type="ECO:0000313" key="2">
    <source>
        <dbReference type="EMBL" id="PYG88129.1"/>
    </source>
</evidence>
<sequence length="478" mass="55996">MKNNLLSIDEYRNNPEFYFCKGLRCADKNNLNDAFKNLYKAVELEPDNCEYKFNIACFLSEMQRPKEANKIFNDILLNYDPTMFECYFGLGCNSFELGETEKAAEYFEKYLHFDKDGEFCEEVAEMIFYLKLYGDNSQGTQFHKWSNASLRYAQKYIQEEKLNNATRELCKSVSLYPFNVDARNLLTLSLLEQQNYERAQYIGMTVRIIDKYNVWAHCLCLYVLSHSGKHSRVRKFLDTMTLGEIDSREDLLCAAATLIIFDRVDELILLLEMYIAQYSDKLIFAALLLGYAINYDIEKFNEIFSILEASGKDNAELMAWMEYVKSCTGLNSSVGGLNAADEYCKVFKICEEAANPMYDPERYKELYVQIQKPKQKLSKRYMPIIECAVRHREIMYIKYYRKEIICLLSDCLKNADEPVDITSNSVEAYSAALEYNYCKLYYIECEKEDLIKKYNISLITFNRALQALKLNFHNKFIL</sequence>
<accession>A0A318XMT3</accession>
<name>A0A318XMT3_9FIRM</name>
<organism evidence="2 3">
    <name type="scientific">Ruminiclostridium sufflavum DSM 19573</name>
    <dbReference type="NCBI Taxonomy" id="1121337"/>
    <lineage>
        <taxon>Bacteria</taxon>
        <taxon>Bacillati</taxon>
        <taxon>Bacillota</taxon>
        <taxon>Clostridia</taxon>
        <taxon>Eubacteriales</taxon>
        <taxon>Oscillospiraceae</taxon>
        <taxon>Ruminiclostridium</taxon>
    </lineage>
</organism>
<keyword evidence="3" id="KW-1185">Reference proteome</keyword>
<feature type="repeat" description="TPR" evidence="1">
    <location>
        <begin position="15"/>
        <end position="48"/>
    </location>
</feature>